<proteinExistence type="predicted"/>
<feature type="transmembrane region" description="Helical" evidence="1">
    <location>
        <begin position="163"/>
        <end position="184"/>
    </location>
</feature>
<evidence type="ECO:0000313" key="2">
    <source>
        <dbReference type="EMBL" id="OGG13937.1"/>
    </source>
</evidence>
<evidence type="ECO:0000313" key="3">
    <source>
        <dbReference type="Proteomes" id="UP000176923"/>
    </source>
</evidence>
<dbReference type="AlphaFoldDB" id="A0A1F5ZPB3"/>
<dbReference type="Proteomes" id="UP000176923">
    <property type="component" value="Unassembled WGS sequence"/>
</dbReference>
<gene>
    <name evidence="2" type="ORF">A3D77_03470</name>
</gene>
<comment type="caution">
    <text evidence="2">The sequence shown here is derived from an EMBL/GenBank/DDBJ whole genome shotgun (WGS) entry which is preliminary data.</text>
</comment>
<dbReference type="STRING" id="1798382.A3D77_03470"/>
<name>A0A1F5ZPB3_9BACT</name>
<feature type="transmembrane region" description="Helical" evidence="1">
    <location>
        <begin position="122"/>
        <end position="142"/>
    </location>
</feature>
<keyword evidence="1" id="KW-1133">Transmembrane helix</keyword>
<protein>
    <recommendedName>
        <fullName evidence="4">Glycerophosphoryl diester phosphodiesterase membrane domain-containing protein</fullName>
    </recommendedName>
</protein>
<feature type="transmembrane region" description="Helical" evidence="1">
    <location>
        <begin position="60"/>
        <end position="80"/>
    </location>
</feature>
<feature type="transmembrane region" description="Helical" evidence="1">
    <location>
        <begin position="92"/>
        <end position="116"/>
    </location>
</feature>
<sequence>MDKKRSGSSINILGVFQNGFNLYTKNIVTALFLGLISAGVSFIFSSWLKDARAGGLSLLYIFRSAFTVSVSAILILYLHLKEQNKKADLRDAVYRFFSKYFLVTMVTALALVAIIIGGFIFFIIPGILFAIWFSQTYYFILLENKSPADALRASKRLTEGRRIAISVIFLIQGIISAVISAVVGKLFPDAAVGITAIFPGTFFWFVDYVLYKKLKN</sequence>
<dbReference type="EMBL" id="MFJL01000033">
    <property type="protein sequence ID" value="OGG13937.1"/>
    <property type="molecule type" value="Genomic_DNA"/>
</dbReference>
<reference evidence="2 3" key="1">
    <citation type="journal article" date="2016" name="Nat. Commun.">
        <title>Thousands of microbial genomes shed light on interconnected biogeochemical processes in an aquifer system.</title>
        <authorList>
            <person name="Anantharaman K."/>
            <person name="Brown C.T."/>
            <person name="Hug L.A."/>
            <person name="Sharon I."/>
            <person name="Castelle C.J."/>
            <person name="Probst A.J."/>
            <person name="Thomas B.C."/>
            <person name="Singh A."/>
            <person name="Wilkins M.J."/>
            <person name="Karaoz U."/>
            <person name="Brodie E.L."/>
            <person name="Williams K.H."/>
            <person name="Hubbard S.S."/>
            <person name="Banfield J.F."/>
        </authorList>
    </citation>
    <scope>NUCLEOTIDE SEQUENCE [LARGE SCALE GENOMIC DNA]</scope>
</reference>
<feature type="transmembrane region" description="Helical" evidence="1">
    <location>
        <begin position="27"/>
        <end position="48"/>
    </location>
</feature>
<evidence type="ECO:0000256" key="1">
    <source>
        <dbReference type="SAM" id="Phobius"/>
    </source>
</evidence>
<keyword evidence="1" id="KW-0812">Transmembrane</keyword>
<accession>A0A1F5ZPB3</accession>
<feature type="transmembrane region" description="Helical" evidence="1">
    <location>
        <begin position="190"/>
        <end position="211"/>
    </location>
</feature>
<organism evidence="2 3">
    <name type="scientific">Candidatus Gottesmanbacteria bacterium RIFCSPHIGHO2_02_FULL_39_11</name>
    <dbReference type="NCBI Taxonomy" id="1798382"/>
    <lineage>
        <taxon>Bacteria</taxon>
        <taxon>Candidatus Gottesmaniibacteriota</taxon>
    </lineage>
</organism>
<evidence type="ECO:0008006" key="4">
    <source>
        <dbReference type="Google" id="ProtNLM"/>
    </source>
</evidence>
<keyword evidence="1" id="KW-0472">Membrane</keyword>